<sequence>MELVCVLHHSVKNTVRKLDPEQIFVTTGNSFFNAGATKFAAVPCKRPHYITRSQQLERLKTFTAGLHLMLLGSFFFPLIKTCYYACMCVCSFPDGIGHWSGPAKPGSAISPDWHKEIVHQGAGQLRFCVHCYCLKN</sequence>
<protein>
    <submittedName>
        <fullName evidence="1">Uncharacterized protein</fullName>
    </submittedName>
</protein>
<gene>
    <name evidence="1" type="ORF">EXN66_Car020667</name>
</gene>
<dbReference type="EMBL" id="CM015732">
    <property type="protein sequence ID" value="KAF3704976.1"/>
    <property type="molecule type" value="Genomic_DNA"/>
</dbReference>
<evidence type="ECO:0000313" key="2">
    <source>
        <dbReference type="Proteomes" id="UP000503349"/>
    </source>
</evidence>
<accession>A0A6G1QSC2</accession>
<keyword evidence="2" id="KW-1185">Reference proteome</keyword>
<proteinExistence type="predicted"/>
<reference evidence="1 2" key="1">
    <citation type="submission" date="2019-02" db="EMBL/GenBank/DDBJ databases">
        <title>Opniocepnalus argus genome.</title>
        <authorList>
            <person name="Zhou C."/>
            <person name="Xiao S."/>
        </authorList>
    </citation>
    <scope>NUCLEOTIDE SEQUENCE [LARGE SCALE GENOMIC DNA]</scope>
    <source>
        <strain evidence="1">OARG1902GOOAL</strain>
        <tissue evidence="1">Muscle</tissue>
    </source>
</reference>
<name>A0A6G1QSC2_CHAAH</name>
<dbReference type="Proteomes" id="UP000503349">
    <property type="component" value="Chromosome 21"/>
</dbReference>
<reference evidence="2" key="2">
    <citation type="submission" date="2019-02" db="EMBL/GenBank/DDBJ databases">
        <title>Opniocepnalus argus Var Kimnra genome.</title>
        <authorList>
            <person name="Zhou C."/>
            <person name="Xiao S."/>
        </authorList>
    </citation>
    <scope>NUCLEOTIDE SEQUENCE [LARGE SCALE GENOMIC DNA]</scope>
</reference>
<evidence type="ECO:0000313" key="1">
    <source>
        <dbReference type="EMBL" id="KAF3704976.1"/>
    </source>
</evidence>
<organism evidence="1 2">
    <name type="scientific">Channa argus</name>
    <name type="common">Northern snakehead</name>
    <name type="synonym">Ophicephalus argus</name>
    <dbReference type="NCBI Taxonomy" id="215402"/>
    <lineage>
        <taxon>Eukaryota</taxon>
        <taxon>Metazoa</taxon>
        <taxon>Chordata</taxon>
        <taxon>Craniata</taxon>
        <taxon>Vertebrata</taxon>
        <taxon>Euteleostomi</taxon>
        <taxon>Actinopterygii</taxon>
        <taxon>Neopterygii</taxon>
        <taxon>Teleostei</taxon>
        <taxon>Neoteleostei</taxon>
        <taxon>Acanthomorphata</taxon>
        <taxon>Anabantaria</taxon>
        <taxon>Anabantiformes</taxon>
        <taxon>Channoidei</taxon>
        <taxon>Channidae</taxon>
        <taxon>Channa</taxon>
    </lineage>
</organism>
<dbReference type="AlphaFoldDB" id="A0A6G1QSC2"/>